<evidence type="ECO:0000313" key="6">
    <source>
        <dbReference type="EMBL" id="GMI34117.1"/>
    </source>
</evidence>
<feature type="binding site" evidence="4">
    <location>
        <position position="136"/>
    </location>
    <ligand>
        <name>3'-phosphoadenylyl sulfate</name>
        <dbReference type="ChEBI" id="CHEBI:58339"/>
    </ligand>
</feature>
<dbReference type="PANTHER" id="PTHR10605">
    <property type="entry name" value="HEPARAN SULFATE SULFOTRANSFERASE"/>
    <property type="match status" value="1"/>
</dbReference>
<feature type="binding site" evidence="4">
    <location>
        <position position="144"/>
    </location>
    <ligand>
        <name>3'-phosphoadenylyl sulfate</name>
        <dbReference type="ChEBI" id="CHEBI:58339"/>
    </ligand>
</feature>
<keyword evidence="7" id="KW-1185">Reference proteome</keyword>
<accession>A0A9W7G5Q6</accession>
<dbReference type="Proteomes" id="UP001165065">
    <property type="component" value="Unassembled WGS sequence"/>
</dbReference>
<dbReference type="OrthoDB" id="411451at2759"/>
<dbReference type="Pfam" id="PF00685">
    <property type="entry name" value="Sulfotransfer_1"/>
    <property type="match status" value="1"/>
</dbReference>
<gene>
    <name evidence="6" type="ORF">TrCOL_g1356</name>
</gene>
<evidence type="ECO:0000313" key="7">
    <source>
        <dbReference type="Proteomes" id="UP001165065"/>
    </source>
</evidence>
<comment type="caution">
    <text evidence="6">The sequence shown here is derived from an EMBL/GenBank/DDBJ whole genome shotgun (WGS) entry which is preliminary data.</text>
</comment>
<organism evidence="6 7">
    <name type="scientific">Triparma columacea</name>
    <dbReference type="NCBI Taxonomy" id="722753"/>
    <lineage>
        <taxon>Eukaryota</taxon>
        <taxon>Sar</taxon>
        <taxon>Stramenopiles</taxon>
        <taxon>Ochrophyta</taxon>
        <taxon>Bolidophyceae</taxon>
        <taxon>Parmales</taxon>
        <taxon>Triparmaceae</taxon>
        <taxon>Triparma</taxon>
    </lineage>
</organism>
<feature type="domain" description="Sulfotransferase" evidence="5">
    <location>
        <begin position="28"/>
        <end position="303"/>
    </location>
</feature>
<sequence>MSNILSPLLGAIIQEDHNNSTQFYSLPSFLIIGVQKAGTTFYRNILNTHPILLGLNAPNREPHFFDLFYGSQQGNEMADRIKTYAHMSPLEGECDERLFFDCTPSYFDTFRFKYNFTPERVRAVFKGAIKVVVVLRDPVDRFHSWVKMKAKRTLTKDVYQGVIDQIGGDSGVFYENLVKRTPVHGKERGPLTSQGADFITDHVVNRGVLRGLYARYFREWAELHEGAGKIHIVIHDELTREPARVLNATAEWLGIEGYEITQEEMDTLNTRAGIVRTQHVESFEKYSRFFEEGGNEALRKYFSEIDDADGGLVHLLKKYSDASEDSLATVRGWYEKTPQLSD</sequence>
<evidence type="ECO:0000256" key="3">
    <source>
        <dbReference type="PIRSR" id="PIRSR637359-1"/>
    </source>
</evidence>
<dbReference type="EMBL" id="BRYA01000038">
    <property type="protein sequence ID" value="GMI34117.1"/>
    <property type="molecule type" value="Genomic_DNA"/>
</dbReference>
<protein>
    <recommendedName>
        <fullName evidence="5">Sulfotransferase domain-containing protein</fullName>
    </recommendedName>
</protein>
<dbReference type="AlphaFoldDB" id="A0A9W7G5Q6"/>
<dbReference type="SUPFAM" id="SSF52540">
    <property type="entry name" value="P-loop containing nucleoside triphosphate hydrolases"/>
    <property type="match status" value="1"/>
</dbReference>
<evidence type="ECO:0000256" key="2">
    <source>
        <dbReference type="ARBA" id="ARBA00023180"/>
    </source>
</evidence>
<keyword evidence="1" id="KW-0808">Transferase</keyword>
<dbReference type="InterPro" id="IPR027417">
    <property type="entry name" value="P-loop_NTPase"/>
</dbReference>
<name>A0A9W7G5Q6_9STRA</name>
<dbReference type="GO" id="GO:0008146">
    <property type="term" value="F:sulfotransferase activity"/>
    <property type="evidence" value="ECO:0007669"/>
    <property type="project" value="InterPro"/>
</dbReference>
<keyword evidence="2" id="KW-0325">Glycoprotein</keyword>
<feature type="active site" description="For sulfotransferase activity" evidence="3">
    <location>
        <position position="36"/>
    </location>
</feature>
<dbReference type="InterPro" id="IPR037359">
    <property type="entry name" value="NST/OST"/>
</dbReference>
<evidence type="ECO:0000256" key="1">
    <source>
        <dbReference type="ARBA" id="ARBA00022679"/>
    </source>
</evidence>
<dbReference type="Gene3D" id="3.40.50.300">
    <property type="entry name" value="P-loop containing nucleotide triphosphate hydrolases"/>
    <property type="match status" value="1"/>
</dbReference>
<reference evidence="7" key="1">
    <citation type="journal article" date="2023" name="Commun. Biol.">
        <title>Genome analysis of Parmales, the sister group of diatoms, reveals the evolutionary specialization of diatoms from phago-mixotrophs to photoautotrophs.</title>
        <authorList>
            <person name="Ban H."/>
            <person name="Sato S."/>
            <person name="Yoshikawa S."/>
            <person name="Yamada K."/>
            <person name="Nakamura Y."/>
            <person name="Ichinomiya M."/>
            <person name="Sato N."/>
            <person name="Blanc-Mathieu R."/>
            <person name="Endo H."/>
            <person name="Kuwata A."/>
            <person name="Ogata H."/>
        </authorList>
    </citation>
    <scope>NUCLEOTIDE SEQUENCE [LARGE SCALE GENOMIC DNA]</scope>
</reference>
<proteinExistence type="predicted"/>
<dbReference type="PANTHER" id="PTHR10605:SF56">
    <property type="entry name" value="BIFUNCTIONAL HEPARAN SULFATE N-DEACETYLASE_N-SULFOTRANSFERASE"/>
    <property type="match status" value="1"/>
</dbReference>
<evidence type="ECO:0000259" key="5">
    <source>
        <dbReference type="Pfam" id="PF00685"/>
    </source>
</evidence>
<dbReference type="InterPro" id="IPR000863">
    <property type="entry name" value="Sulfotransferase_dom"/>
</dbReference>
<evidence type="ECO:0000256" key="4">
    <source>
        <dbReference type="PIRSR" id="PIRSR637359-2"/>
    </source>
</evidence>